<keyword evidence="5 6" id="KW-0408">Iron</keyword>
<gene>
    <name evidence="8" type="ORF">K2U94_03675</name>
</gene>
<evidence type="ECO:0000256" key="6">
    <source>
        <dbReference type="PROSITE-ProRule" id="PRU00433"/>
    </source>
</evidence>
<evidence type="ECO:0000259" key="7">
    <source>
        <dbReference type="PROSITE" id="PS51007"/>
    </source>
</evidence>
<dbReference type="SUPFAM" id="SSF46626">
    <property type="entry name" value="Cytochrome c"/>
    <property type="match status" value="1"/>
</dbReference>
<dbReference type="Proteomes" id="UP001139104">
    <property type="component" value="Unassembled WGS sequence"/>
</dbReference>
<protein>
    <submittedName>
        <fullName evidence="8">Cytochrome c family protein</fullName>
    </submittedName>
</protein>
<evidence type="ECO:0000256" key="5">
    <source>
        <dbReference type="ARBA" id="ARBA00023004"/>
    </source>
</evidence>
<name>A0ABS9Z2G8_9HYPH</name>
<feature type="domain" description="Cytochrome c" evidence="7">
    <location>
        <begin position="67"/>
        <end position="167"/>
    </location>
</feature>
<dbReference type="EMBL" id="JAIVFP010000001">
    <property type="protein sequence ID" value="MCI4681869.1"/>
    <property type="molecule type" value="Genomic_DNA"/>
</dbReference>
<evidence type="ECO:0000256" key="1">
    <source>
        <dbReference type="ARBA" id="ARBA00022448"/>
    </source>
</evidence>
<dbReference type="PRINTS" id="PR00604">
    <property type="entry name" value="CYTCHRMECIAB"/>
</dbReference>
<sequence>MLLLDYRVYGALFGSILFALFLGVFSDALVVSSPANPPGFDLPSSAGPVKKAAAPVATPLPVLLAKADPKKGEALAKVCATCHNFKEGAGAKVGPDLWGVVGRPKGSVAGFGYSDAMKKKGGDWTFADINEFITNPKAFVPGTKMGFGGEANPEKRADIIAFLRTLSEKPVPLPPTK</sequence>
<proteinExistence type="predicted"/>
<dbReference type="Gene3D" id="1.10.760.10">
    <property type="entry name" value="Cytochrome c-like domain"/>
    <property type="match status" value="1"/>
</dbReference>
<dbReference type="PANTHER" id="PTHR11961">
    <property type="entry name" value="CYTOCHROME C"/>
    <property type="match status" value="1"/>
</dbReference>
<dbReference type="PROSITE" id="PS51007">
    <property type="entry name" value="CYTC"/>
    <property type="match status" value="1"/>
</dbReference>
<dbReference type="Pfam" id="PF00034">
    <property type="entry name" value="Cytochrom_C"/>
    <property type="match status" value="1"/>
</dbReference>
<evidence type="ECO:0000313" key="9">
    <source>
        <dbReference type="Proteomes" id="UP001139104"/>
    </source>
</evidence>
<keyword evidence="9" id="KW-1185">Reference proteome</keyword>
<keyword evidence="2 6" id="KW-0349">Heme</keyword>
<evidence type="ECO:0000256" key="4">
    <source>
        <dbReference type="ARBA" id="ARBA00022982"/>
    </source>
</evidence>
<evidence type="ECO:0000256" key="3">
    <source>
        <dbReference type="ARBA" id="ARBA00022723"/>
    </source>
</evidence>
<keyword evidence="1" id="KW-0813">Transport</keyword>
<keyword evidence="3 6" id="KW-0479">Metal-binding</keyword>
<comment type="caution">
    <text evidence="8">The sequence shown here is derived from an EMBL/GenBank/DDBJ whole genome shotgun (WGS) entry which is preliminary data.</text>
</comment>
<keyword evidence="4" id="KW-0249">Electron transport</keyword>
<dbReference type="InterPro" id="IPR036909">
    <property type="entry name" value="Cyt_c-like_dom_sf"/>
</dbReference>
<organism evidence="8 9">
    <name type="scientific">Candidatus Rhodoblastus alkanivorans</name>
    <dbReference type="NCBI Taxonomy" id="2954117"/>
    <lineage>
        <taxon>Bacteria</taxon>
        <taxon>Pseudomonadati</taxon>
        <taxon>Pseudomonadota</taxon>
        <taxon>Alphaproteobacteria</taxon>
        <taxon>Hyphomicrobiales</taxon>
        <taxon>Rhodoblastaceae</taxon>
        <taxon>Rhodoblastus</taxon>
    </lineage>
</organism>
<dbReference type="InterPro" id="IPR009056">
    <property type="entry name" value="Cyt_c-like_dom"/>
</dbReference>
<evidence type="ECO:0000256" key="2">
    <source>
        <dbReference type="ARBA" id="ARBA00022617"/>
    </source>
</evidence>
<accession>A0ABS9Z2G8</accession>
<dbReference type="RefSeq" id="WP_243065910.1">
    <property type="nucleotide sequence ID" value="NZ_JAIVFK010000003.1"/>
</dbReference>
<reference evidence="8" key="1">
    <citation type="journal article" date="2022" name="ISME J.">
        <title>Identification of active gaseous-alkane degraders at natural gas seeps.</title>
        <authorList>
            <person name="Farhan Ul Haque M."/>
            <person name="Hernandez M."/>
            <person name="Crombie A.T."/>
            <person name="Murrell J.C."/>
        </authorList>
    </citation>
    <scope>NUCLEOTIDE SEQUENCE</scope>
    <source>
        <strain evidence="8">PC2</strain>
    </source>
</reference>
<evidence type="ECO:0000313" key="8">
    <source>
        <dbReference type="EMBL" id="MCI4681869.1"/>
    </source>
</evidence>
<dbReference type="InterPro" id="IPR002327">
    <property type="entry name" value="Cyt_c_1A/1B"/>
</dbReference>